<name>A0A2T0JZR4_9ACTN</name>
<protein>
    <submittedName>
        <fullName evidence="3">Uncharacterized protein</fullName>
    </submittedName>
</protein>
<organism evidence="3 4">
    <name type="scientific">Actinoplanes italicus</name>
    <dbReference type="NCBI Taxonomy" id="113567"/>
    <lineage>
        <taxon>Bacteria</taxon>
        <taxon>Bacillati</taxon>
        <taxon>Actinomycetota</taxon>
        <taxon>Actinomycetes</taxon>
        <taxon>Micromonosporales</taxon>
        <taxon>Micromonosporaceae</taxon>
        <taxon>Actinoplanes</taxon>
    </lineage>
</organism>
<accession>A0A2T0JZR4</accession>
<feature type="region of interest" description="Disordered" evidence="1">
    <location>
        <begin position="160"/>
        <end position="188"/>
    </location>
</feature>
<dbReference type="EMBL" id="PVMZ01000021">
    <property type="protein sequence ID" value="PRX15968.1"/>
    <property type="molecule type" value="Genomic_DNA"/>
</dbReference>
<gene>
    <name evidence="3" type="ORF">CLV67_12115</name>
</gene>
<evidence type="ECO:0000256" key="1">
    <source>
        <dbReference type="SAM" id="MobiDB-lite"/>
    </source>
</evidence>
<proteinExistence type="predicted"/>
<keyword evidence="2" id="KW-0472">Membrane</keyword>
<feature type="compositionally biased region" description="Basic and acidic residues" evidence="1">
    <location>
        <begin position="171"/>
        <end position="181"/>
    </location>
</feature>
<reference evidence="3 4" key="1">
    <citation type="submission" date="2018-03" db="EMBL/GenBank/DDBJ databases">
        <title>Genomic Encyclopedia of Archaeal and Bacterial Type Strains, Phase II (KMG-II): from individual species to whole genera.</title>
        <authorList>
            <person name="Goeker M."/>
        </authorList>
    </citation>
    <scope>NUCLEOTIDE SEQUENCE [LARGE SCALE GENOMIC DNA]</scope>
    <source>
        <strain evidence="3 4">DSM 43146</strain>
    </source>
</reference>
<sequence>MNELAFILIGLFLGVPFSIGANLATPRWQAFWSKRSERARLRNEQRMEDYVSMVVWFAKHPAELQVALAVAQAESRKRYLQGVPTFMAFAILLQHLVRNPQTAVPQWWTSAAVCVALTCAGMFWVSTGASIGTRARNLAVNAAEHSGWPVDILAVTPKPGYIAQPSKRPLRREPPPDDRQPADTPPKA</sequence>
<keyword evidence="4" id="KW-1185">Reference proteome</keyword>
<dbReference type="Proteomes" id="UP000239415">
    <property type="component" value="Unassembled WGS sequence"/>
</dbReference>
<evidence type="ECO:0000313" key="4">
    <source>
        <dbReference type="Proteomes" id="UP000239415"/>
    </source>
</evidence>
<evidence type="ECO:0000313" key="3">
    <source>
        <dbReference type="EMBL" id="PRX15968.1"/>
    </source>
</evidence>
<keyword evidence="2" id="KW-0812">Transmembrane</keyword>
<feature type="transmembrane region" description="Helical" evidence="2">
    <location>
        <begin position="107"/>
        <end position="126"/>
    </location>
</feature>
<evidence type="ECO:0000256" key="2">
    <source>
        <dbReference type="SAM" id="Phobius"/>
    </source>
</evidence>
<dbReference type="RefSeq" id="WP_146169451.1">
    <property type="nucleotide sequence ID" value="NZ_BOMO01000088.1"/>
</dbReference>
<dbReference type="AlphaFoldDB" id="A0A2T0JZR4"/>
<comment type="caution">
    <text evidence="3">The sequence shown here is derived from an EMBL/GenBank/DDBJ whole genome shotgun (WGS) entry which is preliminary data.</text>
</comment>
<keyword evidence="2" id="KW-1133">Transmembrane helix</keyword>